<keyword evidence="7" id="KW-1185">Reference proteome</keyword>
<evidence type="ECO:0000256" key="1">
    <source>
        <dbReference type="ARBA" id="ARBA00022676"/>
    </source>
</evidence>
<organism evidence="6 7">
    <name type="scientific">Aeromicrobium endophyticum</name>
    <dbReference type="NCBI Taxonomy" id="2292704"/>
    <lineage>
        <taxon>Bacteria</taxon>
        <taxon>Bacillati</taxon>
        <taxon>Actinomycetota</taxon>
        <taxon>Actinomycetes</taxon>
        <taxon>Propionibacteriales</taxon>
        <taxon>Nocardioidaceae</taxon>
        <taxon>Aeromicrobium</taxon>
    </lineage>
</organism>
<dbReference type="AlphaFoldDB" id="A0A371PEU8"/>
<comment type="caution">
    <text evidence="6">The sequence shown here is derived from an EMBL/GenBank/DDBJ whole genome shotgun (WGS) entry which is preliminary data.</text>
</comment>
<evidence type="ECO:0000313" key="6">
    <source>
        <dbReference type="EMBL" id="REK74028.1"/>
    </source>
</evidence>
<dbReference type="Proteomes" id="UP000265581">
    <property type="component" value="Unassembled WGS sequence"/>
</dbReference>
<proteinExistence type="predicted"/>
<evidence type="ECO:0000256" key="2">
    <source>
        <dbReference type="ARBA" id="ARBA00022679"/>
    </source>
</evidence>
<keyword evidence="1" id="KW-0328">Glycosyltransferase</keyword>
<feature type="domain" description="Glycosyltransferase subfamily 4-like N-terminal" evidence="5">
    <location>
        <begin position="12"/>
        <end position="159"/>
    </location>
</feature>
<accession>A0A371PEU8</accession>
<dbReference type="GO" id="GO:0016757">
    <property type="term" value="F:glycosyltransferase activity"/>
    <property type="evidence" value="ECO:0007669"/>
    <property type="project" value="UniProtKB-KW"/>
</dbReference>
<dbReference type="InterPro" id="IPR001296">
    <property type="entry name" value="Glyco_trans_1"/>
</dbReference>
<feature type="domain" description="Glycosyl transferase family 1" evidence="4">
    <location>
        <begin position="184"/>
        <end position="335"/>
    </location>
</feature>
<evidence type="ECO:0000259" key="5">
    <source>
        <dbReference type="Pfam" id="PF13579"/>
    </source>
</evidence>
<protein>
    <submittedName>
        <fullName evidence="6">Glycosyltransferase</fullName>
    </submittedName>
</protein>
<name>A0A371PEU8_9ACTN</name>
<evidence type="ECO:0000259" key="4">
    <source>
        <dbReference type="Pfam" id="PF00534"/>
    </source>
</evidence>
<dbReference type="EMBL" id="QUBR01000001">
    <property type="protein sequence ID" value="REK74028.1"/>
    <property type="molecule type" value="Genomic_DNA"/>
</dbReference>
<gene>
    <name evidence="6" type="ORF">DX116_05315</name>
</gene>
<evidence type="ECO:0000313" key="7">
    <source>
        <dbReference type="Proteomes" id="UP000265581"/>
    </source>
</evidence>
<dbReference type="Pfam" id="PF00534">
    <property type="entry name" value="Glycos_transf_1"/>
    <property type="match status" value="1"/>
</dbReference>
<evidence type="ECO:0000256" key="3">
    <source>
        <dbReference type="SAM" id="MobiDB-lite"/>
    </source>
</evidence>
<feature type="region of interest" description="Disordered" evidence="3">
    <location>
        <begin position="358"/>
        <end position="377"/>
    </location>
</feature>
<dbReference type="InterPro" id="IPR028098">
    <property type="entry name" value="Glyco_trans_4-like_N"/>
</dbReference>
<keyword evidence="2 6" id="KW-0808">Transferase</keyword>
<sequence length="377" mass="41588">MIGTRGYPSYYGGFETAVRHISPHLASRGWDVSVYGRPGQTRPDDAGFDPRVRSVITRGLDSTSLSTLSYGLTACVHAFFRKPDVALVMNVANGFWLPLLRLRGIPTVVNVDGIEWHRAKWGRLAKAMFRWGATFTAKFADELVFDAEAIADFWLREFGRTGTFIPYGGETSEPLPVEDGLTSRRYALMVARFVPENTISEFVEAASDISRDYDVVLVGSAPEGSRLHAEVSELDGSNPRVHWLGHVNDDRRLYSLWQHSGAYFHGHSVGGTNPALVQAMTLGAPVVARDTVYNREVLADAGLYCSPEPAAIADVVRHMIENSSEYRHKAAERAADAYTWSGVNDAYEAVLLDQLDATAGQSSPTAPSRRVRRRPRG</sequence>
<dbReference type="Gene3D" id="3.40.50.2000">
    <property type="entry name" value="Glycogen Phosphorylase B"/>
    <property type="match status" value="2"/>
</dbReference>
<dbReference type="PANTHER" id="PTHR12526">
    <property type="entry name" value="GLYCOSYLTRANSFERASE"/>
    <property type="match status" value="1"/>
</dbReference>
<dbReference type="PANTHER" id="PTHR12526:SF635">
    <property type="entry name" value="GLYCOSYL TRANSFERASE GROUP 1"/>
    <property type="match status" value="1"/>
</dbReference>
<reference evidence="6 7" key="1">
    <citation type="submission" date="2018-08" db="EMBL/GenBank/DDBJ databases">
        <title>Aeromicrobium sp. M2KJ-4, whole genome shotgun sequence.</title>
        <authorList>
            <person name="Tuo L."/>
        </authorList>
    </citation>
    <scope>NUCLEOTIDE SEQUENCE [LARGE SCALE GENOMIC DNA]</scope>
    <source>
        <strain evidence="6 7">M2KJ-4</strain>
    </source>
</reference>
<dbReference type="SUPFAM" id="SSF53756">
    <property type="entry name" value="UDP-Glycosyltransferase/glycogen phosphorylase"/>
    <property type="match status" value="1"/>
</dbReference>
<dbReference type="Pfam" id="PF13579">
    <property type="entry name" value="Glyco_trans_4_4"/>
    <property type="match status" value="1"/>
</dbReference>
<dbReference type="OrthoDB" id="9792269at2"/>